<dbReference type="Proteomes" id="UP001431572">
    <property type="component" value="Chromosome 2"/>
</dbReference>
<dbReference type="RefSeq" id="WP_341471634.1">
    <property type="nucleotide sequence ID" value="NZ_CP128400.1"/>
</dbReference>
<dbReference type="Gene3D" id="3.30.30.40">
    <property type="match status" value="1"/>
</dbReference>
<dbReference type="SUPFAM" id="SSF100950">
    <property type="entry name" value="NagB/RpiA/CoA transferase-like"/>
    <property type="match status" value="1"/>
</dbReference>
<dbReference type="AlphaFoldDB" id="A0A8T7M6T9"/>
<sequence>MSNKLIGLAEAAAMVPDGATISFGGFTTQRHPMAFIHELIRLRRRNLYLFGHSPGGDWDILIGAGCVKRVELAYEADEAFNTIGSRWRLAVERGQIEWEDYSNFAMVSRFTAGAMGIPFMPIRSLLGSDVLTKEVLTPEQRLADPRTASKKLEVMNSPFNTGEKVVLVPAIHTEFAVIHVQKASLNGVVRIEGQSFADVQQALCADTVIVTAEEIVDEDQLREEPERNLLPYFAVKHVCHVPYGSHPYAVFRYYDYDPRQLKIYHDGSDDDATFQQYLDKYVYGVKNHAEYLQVIGGEERLSGLKADPVYGYSPNLKRRRLD</sequence>
<dbReference type="Pfam" id="PF01144">
    <property type="entry name" value="CoA_trans"/>
    <property type="match status" value="1"/>
</dbReference>
<organism evidence="2 4">
    <name type="scientific">Candidatus Chlorohelix allophototropha</name>
    <dbReference type="NCBI Taxonomy" id="3003348"/>
    <lineage>
        <taxon>Bacteria</taxon>
        <taxon>Bacillati</taxon>
        <taxon>Chloroflexota</taxon>
        <taxon>Chloroflexia</taxon>
        <taxon>Candidatus Chloroheliales</taxon>
        <taxon>Candidatus Chloroheliaceae</taxon>
        <taxon>Candidatus Chlorohelix</taxon>
    </lineage>
</organism>
<keyword evidence="5" id="KW-1185">Reference proteome</keyword>
<dbReference type="SMART" id="SM00882">
    <property type="entry name" value="CoA_trans"/>
    <property type="match status" value="1"/>
</dbReference>
<dbReference type="InterPro" id="IPR037171">
    <property type="entry name" value="NagB/RpiA_transferase-like"/>
</dbReference>
<evidence type="ECO:0000313" key="2">
    <source>
        <dbReference type="EMBL" id="NWJ47857.1"/>
    </source>
</evidence>
<dbReference type="GO" id="GO:0008410">
    <property type="term" value="F:CoA-transferase activity"/>
    <property type="evidence" value="ECO:0007669"/>
    <property type="project" value="InterPro"/>
</dbReference>
<evidence type="ECO:0000313" key="4">
    <source>
        <dbReference type="Proteomes" id="UP000521676"/>
    </source>
</evidence>
<reference evidence="3" key="2">
    <citation type="journal article" date="2024" name="Nature">
        <title>Anoxygenic phototroph of the Chloroflexota uses a type I reaction centre.</title>
        <authorList>
            <person name="Tsuji J.M."/>
            <person name="Shaw N.A."/>
            <person name="Nagashima S."/>
            <person name="Venkiteswaran J.J."/>
            <person name="Schiff S.L."/>
            <person name="Watanabe T."/>
            <person name="Fukui M."/>
            <person name="Hanada S."/>
            <person name="Tank M."/>
            <person name="Neufeld J.D."/>
        </authorList>
    </citation>
    <scope>NUCLEOTIDE SEQUENCE</scope>
    <source>
        <strain evidence="3">L227-S17</strain>
    </source>
</reference>
<proteinExistence type="predicted"/>
<dbReference type="PANTHER" id="PTHR13707:SF60">
    <property type="entry name" value="ACETATE COA-TRANSFERASE SUBUNIT ALPHA"/>
    <property type="match status" value="1"/>
</dbReference>
<evidence type="ECO:0000313" key="5">
    <source>
        <dbReference type="Proteomes" id="UP001431572"/>
    </source>
</evidence>
<dbReference type="InterPro" id="IPR004165">
    <property type="entry name" value="CoA_trans_fam_I"/>
</dbReference>
<dbReference type="Proteomes" id="UP000521676">
    <property type="component" value="Unassembled WGS sequence"/>
</dbReference>
<reference evidence="2 4" key="1">
    <citation type="submission" date="2020-06" db="EMBL/GenBank/DDBJ databases">
        <title>Anoxygenic phototrophic Chloroflexota member uses a Type I reaction center.</title>
        <authorList>
            <person name="Tsuji J.M."/>
            <person name="Shaw N.A."/>
            <person name="Nagashima S."/>
            <person name="Venkiteswaran J."/>
            <person name="Schiff S.L."/>
            <person name="Hanada S."/>
            <person name="Tank M."/>
            <person name="Neufeld J.D."/>
        </authorList>
    </citation>
    <scope>NUCLEOTIDE SEQUENCE [LARGE SCALE GENOMIC DNA]</scope>
    <source>
        <strain evidence="2">L227-S17</strain>
    </source>
</reference>
<dbReference type="EMBL" id="CP128400">
    <property type="protein sequence ID" value="WJW69761.1"/>
    <property type="molecule type" value="Genomic_DNA"/>
</dbReference>
<dbReference type="EMBL" id="JACATZ010000003">
    <property type="protein sequence ID" value="NWJ47857.1"/>
    <property type="molecule type" value="Genomic_DNA"/>
</dbReference>
<accession>A0A8T7M6T9</accession>
<dbReference type="Gene3D" id="3.40.1080.10">
    <property type="entry name" value="Glutaconate Coenzyme A-transferase"/>
    <property type="match status" value="1"/>
</dbReference>
<evidence type="ECO:0000256" key="1">
    <source>
        <dbReference type="ARBA" id="ARBA00022679"/>
    </source>
</evidence>
<protein>
    <submittedName>
        <fullName evidence="2">CoA transferase subunit A</fullName>
    </submittedName>
</protein>
<gene>
    <name evidence="2" type="ORF">HXX08_18545</name>
    <name evidence="3" type="ORF">OZ401_003391</name>
</gene>
<dbReference type="PANTHER" id="PTHR13707">
    <property type="entry name" value="KETOACID-COENZYME A TRANSFERASE"/>
    <property type="match status" value="1"/>
</dbReference>
<evidence type="ECO:0000313" key="3">
    <source>
        <dbReference type="EMBL" id="WJW69761.1"/>
    </source>
</evidence>
<keyword evidence="1 2" id="KW-0808">Transferase</keyword>
<name>A0A8T7M6T9_9CHLR</name>